<evidence type="ECO:0000313" key="2">
    <source>
        <dbReference type="Proteomes" id="UP001497453"/>
    </source>
</evidence>
<keyword evidence="2" id="KW-1185">Reference proteome</keyword>
<organism evidence="1 2">
    <name type="scientific">Somion occarium</name>
    <dbReference type="NCBI Taxonomy" id="3059160"/>
    <lineage>
        <taxon>Eukaryota</taxon>
        <taxon>Fungi</taxon>
        <taxon>Dikarya</taxon>
        <taxon>Basidiomycota</taxon>
        <taxon>Agaricomycotina</taxon>
        <taxon>Agaricomycetes</taxon>
        <taxon>Polyporales</taxon>
        <taxon>Cerrenaceae</taxon>
        <taxon>Somion</taxon>
    </lineage>
</organism>
<evidence type="ECO:0000313" key="1">
    <source>
        <dbReference type="EMBL" id="CAL1701142.1"/>
    </source>
</evidence>
<name>A0ABP1D3W4_9APHY</name>
<dbReference type="Proteomes" id="UP001497453">
    <property type="component" value="Chromosome 2"/>
</dbReference>
<reference evidence="2" key="1">
    <citation type="submission" date="2024-04" db="EMBL/GenBank/DDBJ databases">
        <authorList>
            <person name="Shaw F."/>
            <person name="Minotto A."/>
        </authorList>
    </citation>
    <scope>NUCLEOTIDE SEQUENCE [LARGE SCALE GENOMIC DNA]</scope>
</reference>
<protein>
    <submittedName>
        <fullName evidence="1">Uncharacterized protein</fullName>
    </submittedName>
</protein>
<proteinExistence type="predicted"/>
<dbReference type="EMBL" id="OZ037945">
    <property type="protein sequence ID" value="CAL1701142.1"/>
    <property type="molecule type" value="Genomic_DNA"/>
</dbReference>
<sequence length="79" mass="8927">MVLFCGESWLSWGIGSKFFLPSFIHMHSLQYHPFVTRGFSLPPYTALGRPVPCMLAGTLNHEEIQVFSGAAYDTPIPYY</sequence>
<accession>A0ABP1D3W4</accession>
<gene>
    <name evidence="1" type="ORF">GFSPODELE1_LOCUS3446</name>
</gene>